<gene>
    <name evidence="2" type="ORF">OKA05_26415</name>
</gene>
<dbReference type="EMBL" id="JAPDDT010000021">
    <property type="protein sequence ID" value="MCW1926121.1"/>
    <property type="molecule type" value="Genomic_DNA"/>
</dbReference>
<keyword evidence="1" id="KW-0472">Membrane</keyword>
<keyword evidence="3" id="KW-1185">Reference proteome</keyword>
<evidence type="ECO:0000313" key="2">
    <source>
        <dbReference type="EMBL" id="MCW1926121.1"/>
    </source>
</evidence>
<proteinExistence type="predicted"/>
<organism evidence="2 3">
    <name type="scientific">Luteolibacter arcticus</name>
    <dbReference type="NCBI Taxonomy" id="1581411"/>
    <lineage>
        <taxon>Bacteria</taxon>
        <taxon>Pseudomonadati</taxon>
        <taxon>Verrucomicrobiota</taxon>
        <taxon>Verrucomicrobiia</taxon>
        <taxon>Verrucomicrobiales</taxon>
        <taxon>Verrucomicrobiaceae</taxon>
        <taxon>Luteolibacter</taxon>
    </lineage>
</organism>
<sequence>MTPRRFIRWKCFWFGILVLGFLGWSSRISGRFTTALVVPPGVSIVRLERTTYLSWGGTATQAGFKHEKHLFTPAELEQHWSAGALKFVKVHDAVSIPLVALLWAAFFAWRWRRQRKLTETNG</sequence>
<protein>
    <submittedName>
        <fullName evidence="2">Uncharacterized protein</fullName>
    </submittedName>
</protein>
<reference evidence="2 3" key="1">
    <citation type="submission" date="2022-10" db="EMBL/GenBank/DDBJ databases">
        <title>Luteolibacter arcticus strain CCTCC AB 2014275, whole genome shotgun sequencing project.</title>
        <authorList>
            <person name="Zhao G."/>
            <person name="Shen L."/>
        </authorList>
    </citation>
    <scope>NUCLEOTIDE SEQUENCE [LARGE SCALE GENOMIC DNA]</scope>
    <source>
        <strain evidence="2 3">CCTCC AB 2014275</strain>
    </source>
</reference>
<evidence type="ECO:0000256" key="1">
    <source>
        <dbReference type="SAM" id="Phobius"/>
    </source>
</evidence>
<feature type="transmembrane region" description="Helical" evidence="1">
    <location>
        <begin position="93"/>
        <end position="111"/>
    </location>
</feature>
<accession>A0ABT3GRG1</accession>
<comment type="caution">
    <text evidence="2">The sequence shown here is derived from an EMBL/GenBank/DDBJ whole genome shotgun (WGS) entry which is preliminary data.</text>
</comment>
<evidence type="ECO:0000313" key="3">
    <source>
        <dbReference type="Proteomes" id="UP001320876"/>
    </source>
</evidence>
<name>A0ABT3GRG1_9BACT</name>
<keyword evidence="1" id="KW-1133">Transmembrane helix</keyword>
<keyword evidence="1" id="KW-0812">Transmembrane</keyword>
<dbReference type="Proteomes" id="UP001320876">
    <property type="component" value="Unassembled WGS sequence"/>
</dbReference>
<dbReference type="RefSeq" id="WP_264490229.1">
    <property type="nucleotide sequence ID" value="NZ_JAPDDT010000021.1"/>
</dbReference>